<protein>
    <submittedName>
        <fullName evidence="1">Uncharacterized protein</fullName>
    </submittedName>
</protein>
<proteinExistence type="predicted"/>
<dbReference type="EMBL" id="MGKL01000007">
    <property type="protein sequence ID" value="OGN26275.1"/>
    <property type="molecule type" value="Genomic_DNA"/>
</dbReference>
<evidence type="ECO:0000313" key="2">
    <source>
        <dbReference type="Proteomes" id="UP000178256"/>
    </source>
</evidence>
<sequence>MVGVETLACTEIPPDEQIQEGKKISLVIKGIGEVALVVERASNRFIRGGAKIRETYRTLEVWYDPLTRAGSAMAY</sequence>
<gene>
    <name evidence="1" type="ORF">A2925_01680</name>
</gene>
<dbReference type="Proteomes" id="UP000178256">
    <property type="component" value="Unassembled WGS sequence"/>
</dbReference>
<evidence type="ECO:0000313" key="1">
    <source>
        <dbReference type="EMBL" id="OGN26275.1"/>
    </source>
</evidence>
<dbReference type="STRING" id="1802697.A2925_01680"/>
<reference evidence="1 2" key="1">
    <citation type="journal article" date="2016" name="Nat. Commun.">
        <title>Thousands of microbial genomes shed light on interconnected biogeochemical processes in an aquifer system.</title>
        <authorList>
            <person name="Anantharaman K."/>
            <person name="Brown C.T."/>
            <person name="Hug L.A."/>
            <person name="Sharon I."/>
            <person name="Castelle C.J."/>
            <person name="Probst A.J."/>
            <person name="Thomas B.C."/>
            <person name="Singh A."/>
            <person name="Wilkins M.J."/>
            <person name="Karaoz U."/>
            <person name="Brodie E.L."/>
            <person name="Williams K.H."/>
            <person name="Hubbard S.S."/>
            <person name="Banfield J.F."/>
        </authorList>
    </citation>
    <scope>NUCLEOTIDE SEQUENCE [LARGE SCALE GENOMIC DNA]</scope>
</reference>
<comment type="caution">
    <text evidence="1">The sequence shown here is derived from an EMBL/GenBank/DDBJ whole genome shotgun (WGS) entry which is preliminary data.</text>
</comment>
<name>A0A1F8GLJ0_9BACT</name>
<dbReference type="AlphaFoldDB" id="A0A1F8GLJ0"/>
<organism evidence="1 2">
    <name type="scientific">Candidatus Yanofskybacteria bacterium RIFCSPLOWO2_01_FULL_44_22</name>
    <dbReference type="NCBI Taxonomy" id="1802697"/>
    <lineage>
        <taxon>Bacteria</taxon>
        <taxon>Candidatus Yanofskyibacteriota</taxon>
    </lineage>
</organism>
<accession>A0A1F8GLJ0</accession>